<feature type="transmembrane region" description="Helical" evidence="2">
    <location>
        <begin position="54"/>
        <end position="76"/>
    </location>
</feature>
<protein>
    <submittedName>
        <fullName evidence="3">Uncharacterized protein</fullName>
    </submittedName>
</protein>
<keyword evidence="4" id="KW-1185">Reference proteome</keyword>
<proteinExistence type="predicted"/>
<evidence type="ECO:0000313" key="4">
    <source>
        <dbReference type="Proteomes" id="UP000593567"/>
    </source>
</evidence>
<evidence type="ECO:0000313" key="3">
    <source>
        <dbReference type="EMBL" id="KAF6021864.1"/>
    </source>
</evidence>
<dbReference type="AlphaFoldDB" id="A0A7J7J7X7"/>
<feature type="compositionally biased region" description="Polar residues" evidence="1">
    <location>
        <begin position="119"/>
        <end position="135"/>
    </location>
</feature>
<keyword evidence="2" id="KW-0472">Membrane</keyword>
<reference evidence="3" key="1">
    <citation type="submission" date="2020-06" db="EMBL/GenBank/DDBJ databases">
        <title>Draft genome of Bugula neritina, a colonial animal packing powerful symbionts and potential medicines.</title>
        <authorList>
            <person name="Rayko M."/>
        </authorList>
    </citation>
    <scope>NUCLEOTIDE SEQUENCE [LARGE SCALE GENOMIC DNA]</scope>
    <source>
        <strain evidence="3">Kwan_BN1</strain>
    </source>
</reference>
<dbReference type="Proteomes" id="UP000593567">
    <property type="component" value="Unassembled WGS sequence"/>
</dbReference>
<accession>A0A7J7J7X7</accession>
<dbReference type="EMBL" id="VXIV02002946">
    <property type="protein sequence ID" value="KAF6021864.1"/>
    <property type="molecule type" value="Genomic_DNA"/>
</dbReference>
<feature type="region of interest" description="Disordered" evidence="1">
    <location>
        <begin position="118"/>
        <end position="137"/>
    </location>
</feature>
<evidence type="ECO:0000256" key="2">
    <source>
        <dbReference type="SAM" id="Phobius"/>
    </source>
</evidence>
<gene>
    <name evidence="3" type="ORF">EB796_019829</name>
</gene>
<keyword evidence="2" id="KW-0812">Transmembrane</keyword>
<sequence>MQKECAEVSVTTSPQPIEIANASLIPEFIESTASSLTTSLSAITTALPDFNTGIITAISIPIAVLVLSLLIAVEVVQRYRKRTPPSAAFFACMKQIYQKPKSASDSNQEGGEQVIPLASVNTPKQESETKPTVQASEVADVPLNLDNSFHPVVAEEIGL</sequence>
<keyword evidence="2" id="KW-1133">Transmembrane helix</keyword>
<name>A0A7J7J7X7_BUGNE</name>
<comment type="caution">
    <text evidence="3">The sequence shown here is derived from an EMBL/GenBank/DDBJ whole genome shotgun (WGS) entry which is preliminary data.</text>
</comment>
<organism evidence="3 4">
    <name type="scientific">Bugula neritina</name>
    <name type="common">Brown bryozoan</name>
    <name type="synonym">Sertularia neritina</name>
    <dbReference type="NCBI Taxonomy" id="10212"/>
    <lineage>
        <taxon>Eukaryota</taxon>
        <taxon>Metazoa</taxon>
        <taxon>Spiralia</taxon>
        <taxon>Lophotrochozoa</taxon>
        <taxon>Bryozoa</taxon>
        <taxon>Gymnolaemata</taxon>
        <taxon>Cheilostomatida</taxon>
        <taxon>Flustrina</taxon>
        <taxon>Buguloidea</taxon>
        <taxon>Bugulidae</taxon>
        <taxon>Bugula</taxon>
    </lineage>
</organism>
<evidence type="ECO:0000256" key="1">
    <source>
        <dbReference type="SAM" id="MobiDB-lite"/>
    </source>
</evidence>